<dbReference type="Gene3D" id="1.10.3680.10">
    <property type="entry name" value="TerB-like"/>
    <property type="match status" value="1"/>
</dbReference>
<dbReference type="InterPro" id="IPR029024">
    <property type="entry name" value="TerB-like"/>
</dbReference>
<dbReference type="Proteomes" id="UP000766698">
    <property type="component" value="Unassembled WGS sequence"/>
</dbReference>
<accession>A0ABR6EJH2</accession>
<comment type="caution">
    <text evidence="2">The sequence shown here is derived from an EMBL/GenBank/DDBJ whole genome shotgun (WGS) entry which is preliminary data.</text>
</comment>
<evidence type="ECO:0000313" key="3">
    <source>
        <dbReference type="Proteomes" id="UP000766698"/>
    </source>
</evidence>
<evidence type="ECO:0000259" key="1">
    <source>
        <dbReference type="Pfam" id="PF05099"/>
    </source>
</evidence>
<reference evidence="3" key="1">
    <citation type="journal article" date="2020" name="Syst. Appl. Microbiol.">
        <title>Streptomyces alkaliterrae sp. nov., isolated from an alkaline soil, and emended descriptions of Streptomyces alkaliphilus, Streptomyces calidiresistens and Streptomyces durbertensis.</title>
        <authorList>
            <person name="Swiecimska M."/>
            <person name="Golinska P."/>
            <person name="Nouioui I."/>
            <person name="Wypij M."/>
            <person name="Rai M."/>
            <person name="Sangal V."/>
            <person name="Goodfellow M."/>
        </authorList>
    </citation>
    <scope>NUCLEOTIDE SEQUENCE [LARGE SCALE GENOMIC DNA]</scope>
    <source>
        <strain evidence="3">DSM 104538</strain>
    </source>
</reference>
<organism evidence="2 3">
    <name type="scientific">Streptomyces durbertensis</name>
    <dbReference type="NCBI Taxonomy" id="2448886"/>
    <lineage>
        <taxon>Bacteria</taxon>
        <taxon>Bacillati</taxon>
        <taxon>Actinomycetota</taxon>
        <taxon>Actinomycetes</taxon>
        <taxon>Kitasatosporales</taxon>
        <taxon>Streptomycetaceae</taxon>
        <taxon>Streptomyces</taxon>
    </lineage>
</organism>
<dbReference type="InterPro" id="IPR007791">
    <property type="entry name" value="DjlA_N"/>
</dbReference>
<proteinExistence type="predicted"/>
<feature type="domain" description="Co-chaperone DjlA N-terminal" evidence="1">
    <location>
        <begin position="130"/>
        <end position="207"/>
    </location>
</feature>
<gene>
    <name evidence="2" type="ORF">GL263_18150</name>
</gene>
<dbReference type="Pfam" id="PF05099">
    <property type="entry name" value="TerB"/>
    <property type="match status" value="1"/>
</dbReference>
<dbReference type="SUPFAM" id="SSF158682">
    <property type="entry name" value="TerB-like"/>
    <property type="match status" value="1"/>
</dbReference>
<evidence type="ECO:0000313" key="2">
    <source>
        <dbReference type="EMBL" id="MBB1245470.1"/>
    </source>
</evidence>
<name>A0ABR6EJH2_9ACTN</name>
<dbReference type="EMBL" id="WMLF01000288">
    <property type="protein sequence ID" value="MBB1245470.1"/>
    <property type="molecule type" value="Genomic_DNA"/>
</dbReference>
<sequence length="215" mass="22591">MAGVRTAWTTIEDGDFFCPGCGGDRNYERRVGHRRLTVLGLPLLTRGEVAPVVVCSSCDRHHGPEALDQPTTTRLASMLRDAVHTVALAVLSAGGARSRTARLAAVGSMRAAGFTACDEEQLLTLLVALSADRAASGADLADLADEPELRRVLEPLSVHLAPAGREALLLQGARIALADGPYEAEELAALSALGRALRIPVADVDRLLAAAPERS</sequence>
<keyword evidence="3" id="KW-1185">Reference proteome</keyword>
<protein>
    <submittedName>
        <fullName evidence="2">TerB family tellurite resistance protein</fullName>
    </submittedName>
</protein>